<dbReference type="AlphaFoldDB" id="A0A5E4YHR1"/>
<reference evidence="2 3" key="1">
    <citation type="submission" date="2019-08" db="EMBL/GenBank/DDBJ databases">
        <authorList>
            <person name="Peeters C."/>
        </authorList>
    </citation>
    <scope>NUCLEOTIDE SEQUENCE [LARGE SCALE GENOMIC DNA]</scope>
    <source>
        <strain evidence="2 3">LMG 31115</strain>
    </source>
</reference>
<evidence type="ECO:0000313" key="3">
    <source>
        <dbReference type="Proteomes" id="UP000333828"/>
    </source>
</evidence>
<dbReference type="Gene3D" id="3.80.10.10">
    <property type="entry name" value="Ribonuclease Inhibitor"/>
    <property type="match status" value="1"/>
</dbReference>
<sequence>MLTWVSANPVQKPDACSDQRSVQFHHQNAPAHGLTPNFRITSLSPNTKPPRTTPAYQSARQPDLALFDTPHIASCPITTAPPVPPDLSAGGAPNTWPQVDAANLATLEPSFAPIRLKLTGVVTPKRLSHLPKSVRQLRMSECFGVNAKALKSLRERQLQLVDVSGLSLDAKCAQELAKYPALTALNLAGNRVGDAGAAALGESQSLQALNISGNGIGKLGGKALGRSQTLTTLIAQDNAIGGDLLADEALVAFGKNPSLKYLGLAKNGIECAYSLAQNQYIETLDLRDNSLLSLDLLDMLRMPALKHLHLSEFKARLPSSSVMQLVATNVDITFYVNPADHQA</sequence>
<accession>A0A5E4YHR1</accession>
<dbReference type="EMBL" id="CABPSI010000005">
    <property type="protein sequence ID" value="VVE47583.1"/>
    <property type="molecule type" value="Genomic_DNA"/>
</dbReference>
<feature type="region of interest" description="Disordered" evidence="1">
    <location>
        <begin position="1"/>
        <end position="22"/>
    </location>
</feature>
<dbReference type="RefSeq" id="WP_150685949.1">
    <property type="nucleotide sequence ID" value="NZ_CABPSI010000005.1"/>
</dbReference>
<protein>
    <recommendedName>
        <fullName evidence="4">Internalin-A</fullName>
    </recommendedName>
</protein>
<evidence type="ECO:0008006" key="4">
    <source>
        <dbReference type="Google" id="ProtNLM"/>
    </source>
</evidence>
<keyword evidence="3" id="KW-1185">Reference proteome</keyword>
<gene>
    <name evidence="2" type="ORF">PIN31115_04473</name>
</gene>
<dbReference type="SMART" id="SM00368">
    <property type="entry name" value="LRR_RI"/>
    <property type="match status" value="3"/>
</dbReference>
<dbReference type="InterPro" id="IPR001611">
    <property type="entry name" value="Leu-rich_rpt"/>
</dbReference>
<organism evidence="2 3">
    <name type="scientific">Pandoraea iniqua</name>
    <dbReference type="NCBI Taxonomy" id="2508288"/>
    <lineage>
        <taxon>Bacteria</taxon>
        <taxon>Pseudomonadati</taxon>
        <taxon>Pseudomonadota</taxon>
        <taxon>Betaproteobacteria</taxon>
        <taxon>Burkholderiales</taxon>
        <taxon>Burkholderiaceae</taxon>
        <taxon>Pandoraea</taxon>
    </lineage>
</organism>
<evidence type="ECO:0000313" key="2">
    <source>
        <dbReference type="EMBL" id="VVE47583.1"/>
    </source>
</evidence>
<dbReference type="InterPro" id="IPR052394">
    <property type="entry name" value="LRR-containing"/>
</dbReference>
<proteinExistence type="predicted"/>
<dbReference type="Pfam" id="PF13516">
    <property type="entry name" value="LRR_6"/>
    <property type="match status" value="2"/>
</dbReference>
<dbReference type="Proteomes" id="UP000333828">
    <property type="component" value="Unassembled WGS sequence"/>
</dbReference>
<evidence type="ECO:0000256" key="1">
    <source>
        <dbReference type="SAM" id="MobiDB-lite"/>
    </source>
</evidence>
<dbReference type="InterPro" id="IPR032675">
    <property type="entry name" value="LRR_dom_sf"/>
</dbReference>
<name>A0A5E4YHR1_9BURK</name>
<dbReference type="PANTHER" id="PTHR24114">
    <property type="entry name" value="LEUCINE RICH REPEAT FAMILY PROTEIN"/>
    <property type="match status" value="1"/>
</dbReference>
<dbReference type="SUPFAM" id="SSF52047">
    <property type="entry name" value="RNI-like"/>
    <property type="match status" value="1"/>
</dbReference>
<dbReference type="PANTHER" id="PTHR24114:SF2">
    <property type="entry name" value="F-BOX DOMAIN-CONTAINING PROTEIN-RELATED"/>
    <property type="match status" value="1"/>
</dbReference>